<name>A0A382MUU5_9ZZZZ</name>
<sequence length="174" mass="20419">DIINPVKEKLRRWSEEGLDYRSFDYTEGFGWTGTDAVALGGGRIHNDGIWRKQYKGHGVTMRPYEDNEPRKSWEICQCSWANGGVQNVQLYENTLWKCPPITYLKGVLTKFGLHTHPKWKPYLKYKPLSGDVTLEEMVTWMRQEEEDVCNMCPAYDDTREKVIDKNVFGERRYS</sequence>
<dbReference type="AlphaFoldDB" id="A0A382MUU5"/>
<dbReference type="EMBL" id="UINC01095997">
    <property type="protein sequence ID" value="SVC52516.1"/>
    <property type="molecule type" value="Genomic_DNA"/>
</dbReference>
<gene>
    <name evidence="1" type="ORF">METZ01_LOCUS305370</name>
</gene>
<proteinExistence type="predicted"/>
<protein>
    <submittedName>
        <fullName evidence="1">Uncharacterized protein</fullName>
    </submittedName>
</protein>
<organism evidence="1">
    <name type="scientific">marine metagenome</name>
    <dbReference type="NCBI Taxonomy" id="408172"/>
    <lineage>
        <taxon>unclassified sequences</taxon>
        <taxon>metagenomes</taxon>
        <taxon>ecological metagenomes</taxon>
    </lineage>
</organism>
<accession>A0A382MUU5</accession>
<feature type="non-terminal residue" evidence="1">
    <location>
        <position position="1"/>
    </location>
</feature>
<reference evidence="1" key="1">
    <citation type="submission" date="2018-05" db="EMBL/GenBank/DDBJ databases">
        <authorList>
            <person name="Lanie J.A."/>
            <person name="Ng W.-L."/>
            <person name="Kazmierczak K.M."/>
            <person name="Andrzejewski T.M."/>
            <person name="Davidsen T.M."/>
            <person name="Wayne K.J."/>
            <person name="Tettelin H."/>
            <person name="Glass J.I."/>
            <person name="Rusch D."/>
            <person name="Podicherti R."/>
            <person name="Tsui H.-C.T."/>
            <person name="Winkler M.E."/>
        </authorList>
    </citation>
    <scope>NUCLEOTIDE SEQUENCE</scope>
</reference>
<evidence type="ECO:0000313" key="1">
    <source>
        <dbReference type="EMBL" id="SVC52516.1"/>
    </source>
</evidence>